<dbReference type="KEGG" id="clup:CLUP02_14520"/>
<dbReference type="RefSeq" id="XP_049150594.1">
    <property type="nucleotide sequence ID" value="XM_049293448.1"/>
</dbReference>
<dbReference type="GeneID" id="73348458"/>
<evidence type="ECO:0000313" key="2">
    <source>
        <dbReference type="Proteomes" id="UP000830671"/>
    </source>
</evidence>
<dbReference type="AlphaFoldDB" id="A0A9Q8T4E9"/>
<proteinExistence type="predicted"/>
<dbReference type="EMBL" id="CP019480">
    <property type="protein sequence ID" value="UQC88993.1"/>
    <property type="molecule type" value="Genomic_DNA"/>
</dbReference>
<reference evidence="1" key="1">
    <citation type="journal article" date="2021" name="Mol. Plant Microbe Interact.">
        <title>Complete Genome Sequence of the Plant-Pathogenic Fungus Colletotrichum lupini.</title>
        <authorList>
            <person name="Baroncelli R."/>
            <person name="Pensec F."/>
            <person name="Da Lio D."/>
            <person name="Boufleur T."/>
            <person name="Vicente I."/>
            <person name="Sarrocco S."/>
            <person name="Picot A."/>
            <person name="Baraldi E."/>
            <person name="Sukno S."/>
            <person name="Thon M."/>
            <person name="Le Floch G."/>
        </authorList>
    </citation>
    <scope>NUCLEOTIDE SEQUENCE</scope>
    <source>
        <strain evidence="1">IMI 504893</strain>
    </source>
</reference>
<protein>
    <submittedName>
        <fullName evidence="1">Uncharacterized protein</fullName>
    </submittedName>
</protein>
<evidence type="ECO:0000313" key="1">
    <source>
        <dbReference type="EMBL" id="UQC88993.1"/>
    </source>
</evidence>
<organism evidence="1 2">
    <name type="scientific">Colletotrichum lupini</name>
    <dbReference type="NCBI Taxonomy" id="145971"/>
    <lineage>
        <taxon>Eukaryota</taxon>
        <taxon>Fungi</taxon>
        <taxon>Dikarya</taxon>
        <taxon>Ascomycota</taxon>
        <taxon>Pezizomycotina</taxon>
        <taxon>Sordariomycetes</taxon>
        <taxon>Hypocreomycetidae</taxon>
        <taxon>Glomerellales</taxon>
        <taxon>Glomerellaceae</taxon>
        <taxon>Colletotrichum</taxon>
        <taxon>Colletotrichum acutatum species complex</taxon>
    </lineage>
</organism>
<accession>A0A9Q8T4E9</accession>
<sequence length="155" mass="17087">MKYYRVLVTNAGRLSLIGSNLPVQGISWWLFVQDGVNAGLPCFLWPVQGDVYGKLSFARLEDSGFLGTFGIRGIPINGEDTTLTTSSIPVSKSKWGRQDPGKWSLAQSYYTMNKGKSPHGAGSTAPCVLPYIDLRVASWGLEKICRHTQGMRQLF</sequence>
<keyword evidence="2" id="KW-1185">Reference proteome</keyword>
<dbReference type="Proteomes" id="UP000830671">
    <property type="component" value="Chromosome 8"/>
</dbReference>
<name>A0A9Q8T4E9_9PEZI</name>
<gene>
    <name evidence="1" type="ORF">CLUP02_14520</name>
</gene>